<name>X1G9H6_9ZZZZ</name>
<organism evidence="1">
    <name type="scientific">marine sediment metagenome</name>
    <dbReference type="NCBI Taxonomy" id="412755"/>
    <lineage>
        <taxon>unclassified sequences</taxon>
        <taxon>metagenomes</taxon>
        <taxon>ecological metagenomes</taxon>
    </lineage>
</organism>
<dbReference type="EMBL" id="BARU01008453">
    <property type="protein sequence ID" value="GAH41450.1"/>
    <property type="molecule type" value="Genomic_DNA"/>
</dbReference>
<comment type="caution">
    <text evidence="1">The sequence shown here is derived from an EMBL/GenBank/DDBJ whole genome shotgun (WGS) entry which is preliminary data.</text>
</comment>
<reference evidence="1" key="1">
    <citation type="journal article" date="2014" name="Front. Microbiol.">
        <title>High frequency of phylogenetically diverse reductive dehalogenase-homologous genes in deep subseafloor sedimentary metagenomes.</title>
        <authorList>
            <person name="Kawai M."/>
            <person name="Futagami T."/>
            <person name="Toyoda A."/>
            <person name="Takaki Y."/>
            <person name="Nishi S."/>
            <person name="Hori S."/>
            <person name="Arai W."/>
            <person name="Tsubouchi T."/>
            <person name="Morono Y."/>
            <person name="Uchiyama I."/>
            <person name="Ito T."/>
            <person name="Fujiyama A."/>
            <person name="Inagaki F."/>
            <person name="Takami H."/>
        </authorList>
    </citation>
    <scope>NUCLEOTIDE SEQUENCE</scope>
    <source>
        <strain evidence="1">Expedition CK06-06</strain>
    </source>
</reference>
<accession>X1G9H6</accession>
<gene>
    <name evidence="1" type="ORF">S03H2_16535</name>
</gene>
<feature type="non-terminal residue" evidence="1">
    <location>
        <position position="1"/>
    </location>
</feature>
<evidence type="ECO:0000313" key="1">
    <source>
        <dbReference type="EMBL" id="GAH41450.1"/>
    </source>
</evidence>
<protein>
    <submittedName>
        <fullName evidence="1">Uncharacterized protein</fullName>
    </submittedName>
</protein>
<dbReference type="AlphaFoldDB" id="X1G9H6"/>
<sequence>GFAGPLEVNKTAFEIHNTVQFLNQEWPIVSYPEKWLRYLYGENWRTPTRTPGTGMPLGADLDEVSIVVPGVNMFDTIW</sequence>
<proteinExistence type="predicted"/>